<evidence type="ECO:0000259" key="8">
    <source>
        <dbReference type="Pfam" id="PF01233"/>
    </source>
</evidence>
<feature type="domain" description="Glycylpeptide N-tetradecanoyltransferase N-terminal" evidence="8">
    <location>
        <begin position="71"/>
        <end position="230"/>
    </location>
</feature>
<evidence type="ECO:0000256" key="4">
    <source>
        <dbReference type="ARBA" id="ARBA00023315"/>
    </source>
</evidence>
<dbReference type="EMBL" id="CAUOFW020003156">
    <property type="protein sequence ID" value="CAK9158313.1"/>
    <property type="molecule type" value="Genomic_DNA"/>
</dbReference>
<comment type="catalytic activity">
    <reaction evidence="5">
        <text>N-terminal glycyl-[protein] + tetradecanoyl-CoA = N-tetradecanoylglycyl-[protein] + CoA + H(+)</text>
        <dbReference type="Rhea" id="RHEA:15521"/>
        <dbReference type="Rhea" id="RHEA-COMP:12666"/>
        <dbReference type="Rhea" id="RHEA-COMP:12667"/>
        <dbReference type="ChEBI" id="CHEBI:15378"/>
        <dbReference type="ChEBI" id="CHEBI:57287"/>
        <dbReference type="ChEBI" id="CHEBI:57385"/>
        <dbReference type="ChEBI" id="CHEBI:64723"/>
        <dbReference type="ChEBI" id="CHEBI:133050"/>
        <dbReference type="EC" id="2.3.1.97"/>
    </reaction>
</comment>
<evidence type="ECO:0000256" key="3">
    <source>
        <dbReference type="ARBA" id="ARBA00022679"/>
    </source>
</evidence>
<dbReference type="FunFam" id="3.40.630.30:FF:000042">
    <property type="entry name" value="Glycylpeptide N-tetradecanoyltransferase"/>
    <property type="match status" value="1"/>
</dbReference>
<dbReference type="FunFam" id="3.40.630.170:FF:000002">
    <property type="entry name" value="Glycylpeptide N-tetradecanoyltransferase"/>
    <property type="match status" value="1"/>
</dbReference>
<dbReference type="EC" id="2.3.1.97" evidence="2 5"/>
<dbReference type="SUPFAM" id="SSF55729">
    <property type="entry name" value="Acyl-CoA N-acyltransferases (Nat)"/>
    <property type="match status" value="2"/>
</dbReference>
<evidence type="ECO:0000256" key="7">
    <source>
        <dbReference type="SAM" id="MobiDB-lite"/>
    </source>
</evidence>
<reference evidence="10 11" key="1">
    <citation type="submission" date="2024-02" db="EMBL/GenBank/DDBJ databases">
        <authorList>
            <person name="Vignale AGUSTIN F."/>
            <person name="Sosa J E."/>
            <person name="Modenutti C."/>
        </authorList>
    </citation>
    <scope>NUCLEOTIDE SEQUENCE [LARGE SCALE GENOMIC DNA]</scope>
</reference>
<dbReference type="PROSITE" id="PS00976">
    <property type="entry name" value="NMT_2"/>
    <property type="match status" value="1"/>
</dbReference>
<dbReference type="AlphaFoldDB" id="A0ABC8SM92"/>
<dbReference type="InterPro" id="IPR016181">
    <property type="entry name" value="Acyl_CoA_acyltransferase"/>
</dbReference>
<evidence type="ECO:0000313" key="10">
    <source>
        <dbReference type="EMBL" id="CAK9158313.1"/>
    </source>
</evidence>
<dbReference type="PIRSF" id="PIRSF015892">
    <property type="entry name" value="N-myristl_transf"/>
    <property type="match status" value="1"/>
</dbReference>
<comment type="caution">
    <text evidence="10">The sequence shown here is derived from an EMBL/GenBank/DDBJ whole genome shotgun (WGS) entry which is preliminary data.</text>
</comment>
<dbReference type="InterPro" id="IPR022676">
    <property type="entry name" value="NMT_N"/>
</dbReference>
<dbReference type="GO" id="GO:0004379">
    <property type="term" value="F:glycylpeptide N-tetradecanoyltransferase activity"/>
    <property type="evidence" value="ECO:0007669"/>
    <property type="project" value="UniProtKB-EC"/>
</dbReference>
<proteinExistence type="inferred from homology"/>
<dbReference type="Proteomes" id="UP001642360">
    <property type="component" value="Unassembled WGS sequence"/>
</dbReference>
<sequence length="434" mass="49764">MADNNTSSNSLSENPSPNGNSASENESEVSIDVLARKVHESLSMARRNKFWETQPVGQFKDLGDTSLPEGPIESPTPLSDVKQEPFNLPNLYEWITCDMDSEEMCTEVYNLLSNNYVEDDDNMFRFNYSKEFLLWALCPPGYYRSWHIGVRVKSSKKLVAFITGVPARIRVRDTVVNMAEINFLCVHKKLRSKRLAPVMIKEVTRRVHLENIWQAAYTAGVVLPTPISTCQYWHRSLNPKKLIDVGFSRLGPRMTMSRTIKLYKLPDQTATPGFRKMEPHDVPAVTRLLKNYLKQFLVAPDFDENDVEHLLLTRENVVDSYLVESPETHEITDFCSFYTLPSSILGNQNYSTLKAAYSYYNVSTKTPLLQLMNDALIVAKQKDYDVFNALDVMQNESFLKELKFGPGDGKLHYYLYNYRINHVLRPSELGLVLL</sequence>
<evidence type="ECO:0000256" key="1">
    <source>
        <dbReference type="ARBA" id="ARBA00009469"/>
    </source>
</evidence>
<name>A0ABC8SM92_9AQUA</name>
<evidence type="ECO:0000256" key="6">
    <source>
        <dbReference type="RuleBase" id="RU004178"/>
    </source>
</evidence>
<dbReference type="InterPro" id="IPR022677">
    <property type="entry name" value="NMT_C"/>
</dbReference>
<gene>
    <name evidence="10" type="ORF">ILEXP_LOCUS26932</name>
</gene>
<evidence type="ECO:0000313" key="11">
    <source>
        <dbReference type="Proteomes" id="UP001642360"/>
    </source>
</evidence>
<feature type="domain" description="Glycylpeptide N-tetradecanoyltransferase C-terminal" evidence="9">
    <location>
        <begin position="244"/>
        <end position="423"/>
    </location>
</feature>
<dbReference type="Pfam" id="PF02799">
    <property type="entry name" value="NMT_C"/>
    <property type="match status" value="1"/>
</dbReference>
<dbReference type="Gene3D" id="3.40.630.170">
    <property type="match status" value="1"/>
</dbReference>
<dbReference type="PANTHER" id="PTHR11377:SF5">
    <property type="entry name" value="GLYCYLPEPTIDE N-TETRADECANOYLTRANSFERASE"/>
    <property type="match status" value="1"/>
</dbReference>
<dbReference type="PANTHER" id="PTHR11377">
    <property type="entry name" value="N-MYRISTOYL TRANSFERASE"/>
    <property type="match status" value="1"/>
</dbReference>
<accession>A0ABC8SM92</accession>
<keyword evidence="3 5" id="KW-0808">Transferase</keyword>
<comment type="function">
    <text evidence="5">Adds a myristoyl group to the N-terminal glycine residue of certain cellular proteins.</text>
</comment>
<feature type="region of interest" description="Disordered" evidence="7">
    <location>
        <begin position="1"/>
        <end position="28"/>
    </location>
</feature>
<dbReference type="InterPro" id="IPR000903">
    <property type="entry name" value="NMT"/>
</dbReference>
<dbReference type="Pfam" id="PF01233">
    <property type="entry name" value="NMT"/>
    <property type="match status" value="1"/>
</dbReference>
<protein>
    <recommendedName>
        <fullName evidence="2 5">Glycylpeptide N-tetradecanoyltransferase</fullName>
        <ecNumber evidence="2 5">2.3.1.97</ecNumber>
    </recommendedName>
</protein>
<keyword evidence="11" id="KW-1185">Reference proteome</keyword>
<evidence type="ECO:0000256" key="2">
    <source>
        <dbReference type="ARBA" id="ARBA00012923"/>
    </source>
</evidence>
<evidence type="ECO:0000259" key="9">
    <source>
        <dbReference type="Pfam" id="PF02799"/>
    </source>
</evidence>
<comment type="similarity">
    <text evidence="1 6">Belongs to the NMT family.</text>
</comment>
<keyword evidence="4 5" id="KW-0012">Acyltransferase</keyword>
<feature type="compositionally biased region" description="Low complexity" evidence="7">
    <location>
        <begin position="1"/>
        <end position="21"/>
    </location>
</feature>
<dbReference type="InterPro" id="IPR022678">
    <property type="entry name" value="NMT_CS"/>
</dbReference>
<organism evidence="10 11">
    <name type="scientific">Ilex paraguariensis</name>
    <name type="common">yerba mate</name>
    <dbReference type="NCBI Taxonomy" id="185542"/>
    <lineage>
        <taxon>Eukaryota</taxon>
        <taxon>Viridiplantae</taxon>
        <taxon>Streptophyta</taxon>
        <taxon>Embryophyta</taxon>
        <taxon>Tracheophyta</taxon>
        <taxon>Spermatophyta</taxon>
        <taxon>Magnoliopsida</taxon>
        <taxon>eudicotyledons</taxon>
        <taxon>Gunneridae</taxon>
        <taxon>Pentapetalae</taxon>
        <taxon>asterids</taxon>
        <taxon>campanulids</taxon>
        <taxon>Aquifoliales</taxon>
        <taxon>Aquifoliaceae</taxon>
        <taxon>Ilex</taxon>
    </lineage>
</organism>
<dbReference type="PROSITE" id="PS00975">
    <property type="entry name" value="NMT_1"/>
    <property type="match status" value="1"/>
</dbReference>
<evidence type="ECO:0000256" key="5">
    <source>
        <dbReference type="RuleBase" id="RU000586"/>
    </source>
</evidence>